<organism evidence="6 7">
    <name type="scientific">Diacronema lutheri</name>
    <name type="common">Unicellular marine alga</name>
    <name type="synonym">Monochrysis lutheri</name>
    <dbReference type="NCBI Taxonomy" id="2081491"/>
    <lineage>
        <taxon>Eukaryota</taxon>
        <taxon>Haptista</taxon>
        <taxon>Haptophyta</taxon>
        <taxon>Pavlovophyceae</taxon>
        <taxon>Pavlovales</taxon>
        <taxon>Pavlovaceae</taxon>
        <taxon>Diacronema</taxon>
    </lineage>
</organism>
<dbReference type="GO" id="GO:0046872">
    <property type="term" value="F:metal ion binding"/>
    <property type="evidence" value="ECO:0007669"/>
    <property type="project" value="UniProtKB-KW"/>
</dbReference>
<evidence type="ECO:0000313" key="6">
    <source>
        <dbReference type="EMBL" id="KAG8463401.1"/>
    </source>
</evidence>
<dbReference type="InterPro" id="IPR011051">
    <property type="entry name" value="RmlC_Cupin_sf"/>
</dbReference>
<protein>
    <recommendedName>
        <fullName evidence="8">Pirin family protein</fullName>
    </recommendedName>
</protein>
<sequence length="266" mass="28832">MRFSKVAHAQLFLSTPNPSWFGNGANAPRAVGWDAENWLTSRFHFSFAEWNDAKRAQYGCLRVLNDDRVQPARGFGTHGHANMEIVTYIVEGELTHQDSMGTAETLGRGAVQFMTAGSGVRHSEYNHSPDTPLRFIQMWIMPRSRGLKPNYGSASFAPDARRNRWAHLVGDVDAKDARVAINQDANIFATEFDAGGKLPFALGARRQAYMVCLEGSVSLTHAGGSAQLDKHEACEVGGEVGGEQAFEVVAGPAGAHCILIEMAAAA</sequence>
<dbReference type="Gene3D" id="2.60.120.10">
    <property type="entry name" value="Jelly Rolls"/>
    <property type="match status" value="2"/>
</dbReference>
<dbReference type="AlphaFoldDB" id="A0A8J6C9V1"/>
<dbReference type="Pfam" id="PF17954">
    <property type="entry name" value="Pirin_C_2"/>
    <property type="match status" value="1"/>
</dbReference>
<feature type="binding site" evidence="2">
    <location>
        <position position="78"/>
    </location>
    <ligand>
        <name>Fe cation</name>
        <dbReference type="ChEBI" id="CHEBI:24875"/>
    </ligand>
</feature>
<name>A0A8J6C9V1_DIALT</name>
<keyword evidence="2" id="KW-0479">Metal-binding</keyword>
<evidence type="ECO:0000256" key="2">
    <source>
        <dbReference type="PIRSR" id="PIRSR006232-1"/>
    </source>
</evidence>
<dbReference type="EMBL" id="JAGTXO010000016">
    <property type="protein sequence ID" value="KAG8463401.1"/>
    <property type="molecule type" value="Genomic_DNA"/>
</dbReference>
<dbReference type="InterPro" id="IPR003829">
    <property type="entry name" value="Pirin_N_dom"/>
</dbReference>
<accession>A0A8J6C9V1</accession>
<feature type="binding site" evidence="2">
    <location>
        <position position="124"/>
    </location>
    <ligand>
        <name>Fe cation</name>
        <dbReference type="ChEBI" id="CHEBI:24875"/>
    </ligand>
</feature>
<comment type="caution">
    <text evidence="6">The sequence shown here is derived from an EMBL/GenBank/DDBJ whole genome shotgun (WGS) entry which is preliminary data.</text>
</comment>
<reference evidence="6" key="1">
    <citation type="submission" date="2021-05" db="EMBL/GenBank/DDBJ databases">
        <title>The genome of the haptophyte Pavlova lutheri (Diacronema luteri, Pavlovales) - a model for lipid biosynthesis in eukaryotic algae.</title>
        <authorList>
            <person name="Hulatt C.J."/>
            <person name="Posewitz M.C."/>
        </authorList>
    </citation>
    <scope>NUCLEOTIDE SEQUENCE</scope>
    <source>
        <strain evidence="6">NIVA-4/92</strain>
    </source>
</reference>
<evidence type="ECO:0000259" key="5">
    <source>
        <dbReference type="Pfam" id="PF17954"/>
    </source>
</evidence>
<gene>
    <name evidence="6" type="ORF">KFE25_004912</name>
</gene>
<evidence type="ECO:0008006" key="8">
    <source>
        <dbReference type="Google" id="ProtNLM"/>
    </source>
</evidence>
<dbReference type="PANTHER" id="PTHR43212:SF3">
    <property type="entry name" value="QUERCETIN 2,3-DIOXYGENASE"/>
    <property type="match status" value="1"/>
</dbReference>
<keyword evidence="2" id="KW-0408">Iron</keyword>
<feature type="domain" description="Quercetin 2,3-dioxygenase C-terminal cupin" evidence="5">
    <location>
        <begin position="173"/>
        <end position="221"/>
    </location>
</feature>
<dbReference type="Proteomes" id="UP000751190">
    <property type="component" value="Unassembled WGS sequence"/>
</dbReference>
<dbReference type="Pfam" id="PF02678">
    <property type="entry name" value="Pirin"/>
    <property type="match status" value="1"/>
</dbReference>
<dbReference type="PANTHER" id="PTHR43212">
    <property type="entry name" value="QUERCETIN 2,3-DIOXYGENASE"/>
    <property type="match status" value="1"/>
</dbReference>
<dbReference type="InterPro" id="IPR041602">
    <property type="entry name" value="Quercetinase_C"/>
</dbReference>
<comment type="similarity">
    <text evidence="1 3">Belongs to the pirin family.</text>
</comment>
<dbReference type="OMA" id="NLRVWND"/>
<evidence type="ECO:0000256" key="1">
    <source>
        <dbReference type="ARBA" id="ARBA00008416"/>
    </source>
</evidence>
<feature type="binding site" evidence="2">
    <location>
        <position position="80"/>
    </location>
    <ligand>
        <name>Fe cation</name>
        <dbReference type="ChEBI" id="CHEBI:24875"/>
    </ligand>
</feature>
<comment type="cofactor">
    <cofactor evidence="2">
        <name>Fe cation</name>
        <dbReference type="ChEBI" id="CHEBI:24875"/>
    </cofactor>
    <text evidence="2">Binds 1 Fe cation per subunit.</text>
</comment>
<proteinExistence type="inferred from homology"/>
<dbReference type="CDD" id="cd02910">
    <property type="entry name" value="cupin_Yhhw_N"/>
    <property type="match status" value="1"/>
</dbReference>
<dbReference type="PIRSF" id="PIRSF006232">
    <property type="entry name" value="Pirin"/>
    <property type="match status" value="1"/>
</dbReference>
<dbReference type="SUPFAM" id="SSF51182">
    <property type="entry name" value="RmlC-like cupins"/>
    <property type="match status" value="1"/>
</dbReference>
<dbReference type="InterPro" id="IPR012093">
    <property type="entry name" value="Pirin"/>
</dbReference>
<dbReference type="OrthoDB" id="198735at2759"/>
<feature type="binding site" evidence="2">
    <location>
        <position position="122"/>
    </location>
    <ligand>
        <name>Fe cation</name>
        <dbReference type="ChEBI" id="CHEBI:24875"/>
    </ligand>
</feature>
<evidence type="ECO:0000256" key="3">
    <source>
        <dbReference type="RuleBase" id="RU003457"/>
    </source>
</evidence>
<dbReference type="InterPro" id="IPR014710">
    <property type="entry name" value="RmlC-like_jellyroll"/>
</dbReference>
<evidence type="ECO:0000313" key="7">
    <source>
        <dbReference type="Proteomes" id="UP000751190"/>
    </source>
</evidence>
<keyword evidence="7" id="KW-1185">Reference proteome</keyword>
<evidence type="ECO:0000259" key="4">
    <source>
        <dbReference type="Pfam" id="PF02678"/>
    </source>
</evidence>
<feature type="domain" description="Pirin N-terminal" evidence="4">
    <location>
        <begin position="36"/>
        <end position="140"/>
    </location>
</feature>